<feature type="compositionally biased region" description="Pro residues" evidence="1">
    <location>
        <begin position="7"/>
        <end position="25"/>
    </location>
</feature>
<feature type="transmembrane region" description="Helical" evidence="2">
    <location>
        <begin position="38"/>
        <end position="61"/>
    </location>
</feature>
<sequence length="272" mass="29072">MAFQPPMQQPPPFHGPPAEPPGPPPRRVAVLGLRARQWMLVAVALGCVYALVGGIALVSAYTSLTRSPTNAELQSAARAEVARRWRAWPAERIFPEHIAYEVRRGRTEYAVRAGIAPEGDCNAAVDPPVAAVLTRSGCRTVLRATYVDQIQGVAVTVGIAVFPDVNTAERVLHQTPTDQDGTPVKNSVRAVPFPGTAAAKFTDPVRQDATADRGGPYLVLTSSGETDGRPAAAVAERRPNFPFAVAPQIGRQIAHTLGAQAMPDCSRSEWKC</sequence>
<keyword evidence="4" id="KW-1185">Reference proteome</keyword>
<feature type="region of interest" description="Disordered" evidence="1">
    <location>
        <begin position="1"/>
        <end position="25"/>
    </location>
</feature>
<keyword evidence="2" id="KW-0472">Membrane</keyword>
<evidence type="ECO:0000313" key="3">
    <source>
        <dbReference type="EMBL" id="MFC4905817.1"/>
    </source>
</evidence>
<dbReference type="EMBL" id="JBHSIT010000001">
    <property type="protein sequence ID" value="MFC4905817.1"/>
    <property type="molecule type" value="Genomic_DNA"/>
</dbReference>
<proteinExistence type="predicted"/>
<dbReference type="RefSeq" id="WP_378251557.1">
    <property type="nucleotide sequence ID" value="NZ_JBHSIT010000001.1"/>
</dbReference>
<dbReference type="Proteomes" id="UP001595872">
    <property type="component" value="Unassembled WGS sequence"/>
</dbReference>
<evidence type="ECO:0000256" key="1">
    <source>
        <dbReference type="SAM" id="MobiDB-lite"/>
    </source>
</evidence>
<organism evidence="3 4">
    <name type="scientific">Actinomadura gamaensis</name>
    <dbReference type="NCBI Taxonomy" id="1763541"/>
    <lineage>
        <taxon>Bacteria</taxon>
        <taxon>Bacillati</taxon>
        <taxon>Actinomycetota</taxon>
        <taxon>Actinomycetes</taxon>
        <taxon>Streptosporangiales</taxon>
        <taxon>Thermomonosporaceae</taxon>
        <taxon>Actinomadura</taxon>
    </lineage>
</organism>
<comment type="caution">
    <text evidence="3">The sequence shown here is derived from an EMBL/GenBank/DDBJ whole genome shotgun (WGS) entry which is preliminary data.</text>
</comment>
<keyword evidence="2" id="KW-1133">Transmembrane helix</keyword>
<evidence type="ECO:0000256" key="2">
    <source>
        <dbReference type="SAM" id="Phobius"/>
    </source>
</evidence>
<gene>
    <name evidence="3" type="ORF">ACFPCY_00660</name>
</gene>
<name>A0ABV9TP21_9ACTN</name>
<protein>
    <submittedName>
        <fullName evidence="3">Uncharacterized protein</fullName>
    </submittedName>
</protein>
<accession>A0ABV9TP21</accession>
<keyword evidence="2" id="KW-0812">Transmembrane</keyword>
<reference evidence="4" key="1">
    <citation type="journal article" date="2019" name="Int. J. Syst. Evol. Microbiol.">
        <title>The Global Catalogue of Microorganisms (GCM) 10K type strain sequencing project: providing services to taxonomists for standard genome sequencing and annotation.</title>
        <authorList>
            <consortium name="The Broad Institute Genomics Platform"/>
            <consortium name="The Broad Institute Genome Sequencing Center for Infectious Disease"/>
            <person name="Wu L."/>
            <person name="Ma J."/>
        </authorList>
    </citation>
    <scope>NUCLEOTIDE SEQUENCE [LARGE SCALE GENOMIC DNA]</scope>
    <source>
        <strain evidence="4">KLKA75</strain>
    </source>
</reference>
<evidence type="ECO:0000313" key="4">
    <source>
        <dbReference type="Proteomes" id="UP001595872"/>
    </source>
</evidence>